<evidence type="ECO:0000313" key="2">
    <source>
        <dbReference type="Proteomes" id="UP000252733"/>
    </source>
</evidence>
<accession>A0A368UUF5</accession>
<dbReference type="RefSeq" id="WP_114437267.1">
    <property type="nucleotide sequence ID" value="NZ_QPIZ01000015.1"/>
</dbReference>
<dbReference type="AlphaFoldDB" id="A0A368UUF5"/>
<dbReference type="InterPro" id="IPR039498">
    <property type="entry name" value="NTP_transf_5"/>
</dbReference>
<reference evidence="1 2" key="1">
    <citation type="submission" date="2018-07" db="EMBL/GenBank/DDBJ databases">
        <title>Freshwater and sediment microbial communities from various areas in North America, analyzing microbe dynamics in response to fracking.</title>
        <authorList>
            <person name="Lamendella R."/>
        </authorList>
    </citation>
    <scope>NUCLEOTIDE SEQUENCE [LARGE SCALE GENOMIC DNA]</scope>
    <source>
        <strain evidence="1 2">160A</strain>
    </source>
</reference>
<proteinExistence type="predicted"/>
<sequence>MQPFRTPEANLIFETASIHNIGKQEITLSQKTAGDAFSFAAKNGLVPWIFYQINNHNNKGVHWPQGIKQSMRMQYLQTLVMNQQKWKVFREIKELAKTQNIPVIPLKGTALAFSLYPEEALRPMGDLDILVPPDKVHALRDLLLSKGALPLHVPISRMHDQVHAHISALSWQNIMIEPHQRLFALGSTMNLKNTDLFKHIQPIPAYPEVDIFEDRMQAYHLATHAFKGYKMGGMRLGWLLDIALILEKNKKNNDFIPSVLALNPEARKEILAPIQWASLLLNETPATEPEIPFPDEILFHEEQNASKKHKIMVANEIMGLPGLSNKIRMLRGEFFPQKAYMDHKYGKHRGLALILLYLKRIVGFRLPRNQ</sequence>
<protein>
    <submittedName>
        <fullName evidence="1">Putative nucleotidyltransferase-like protein</fullName>
    </submittedName>
</protein>
<dbReference type="GO" id="GO:0016740">
    <property type="term" value="F:transferase activity"/>
    <property type="evidence" value="ECO:0007669"/>
    <property type="project" value="UniProtKB-KW"/>
</dbReference>
<evidence type="ECO:0000313" key="1">
    <source>
        <dbReference type="EMBL" id="RCW32478.1"/>
    </source>
</evidence>
<dbReference type="Proteomes" id="UP000252733">
    <property type="component" value="Unassembled WGS sequence"/>
</dbReference>
<comment type="caution">
    <text evidence="1">The sequence shown here is derived from an EMBL/GenBank/DDBJ whole genome shotgun (WGS) entry which is preliminary data.</text>
</comment>
<dbReference type="Pfam" id="PF14907">
    <property type="entry name" value="NTP_transf_5"/>
    <property type="match status" value="1"/>
</dbReference>
<organism evidence="1 2">
    <name type="scientific">Marinilabilia salmonicolor</name>
    <dbReference type="NCBI Taxonomy" id="989"/>
    <lineage>
        <taxon>Bacteria</taxon>
        <taxon>Pseudomonadati</taxon>
        <taxon>Bacteroidota</taxon>
        <taxon>Bacteroidia</taxon>
        <taxon>Marinilabiliales</taxon>
        <taxon>Marinilabiliaceae</taxon>
        <taxon>Marinilabilia</taxon>
    </lineage>
</organism>
<dbReference type="EMBL" id="QPIZ01000015">
    <property type="protein sequence ID" value="RCW32478.1"/>
    <property type="molecule type" value="Genomic_DNA"/>
</dbReference>
<keyword evidence="2" id="KW-1185">Reference proteome</keyword>
<keyword evidence="1" id="KW-0808">Transferase</keyword>
<gene>
    <name evidence="1" type="ORF">DFO77_11523</name>
</gene>
<name>A0A368UUF5_9BACT</name>